<gene>
    <name evidence="2" type="ORF">OEW28_16270</name>
</gene>
<evidence type="ECO:0000256" key="1">
    <source>
        <dbReference type="SAM" id="SignalP"/>
    </source>
</evidence>
<keyword evidence="1" id="KW-0732">Signal</keyword>
<reference evidence="2 3" key="1">
    <citation type="submission" date="2022-10" db="EMBL/GenBank/DDBJ databases">
        <title>Defluviimonas sp. nov., isolated from ocean surface water.</title>
        <authorList>
            <person name="He W."/>
            <person name="Wang L."/>
            <person name="Zhang D.-F."/>
        </authorList>
    </citation>
    <scope>NUCLEOTIDE SEQUENCE [LARGE SCALE GENOMIC DNA]</scope>
    <source>
        <strain evidence="2 3">WL0002</strain>
    </source>
</reference>
<evidence type="ECO:0008006" key="4">
    <source>
        <dbReference type="Google" id="ProtNLM"/>
    </source>
</evidence>
<proteinExistence type="predicted"/>
<dbReference type="Proteomes" id="UP001652542">
    <property type="component" value="Unassembled WGS sequence"/>
</dbReference>
<feature type="chain" id="PRO_5046192168" description="Entry exclusion lipoprotein TrbK" evidence="1">
    <location>
        <begin position="25"/>
        <end position="57"/>
    </location>
</feature>
<dbReference type="EMBL" id="JAOWKY010000005">
    <property type="protein sequence ID" value="MCV2870187.1"/>
    <property type="molecule type" value="Genomic_DNA"/>
</dbReference>
<dbReference type="RefSeq" id="WP_263735863.1">
    <property type="nucleotide sequence ID" value="NZ_JAOWKY010000005.1"/>
</dbReference>
<protein>
    <recommendedName>
        <fullName evidence="4">Entry exclusion lipoprotein TrbK</fullName>
    </recommendedName>
</protein>
<accession>A0ABT2ZGN8</accession>
<sequence length="57" mass="5974">MAMHSGLRKSGRAVLAAVAFTVVAMVAACDRDKVELTQCEGDLPEIARTSDVAPPNC</sequence>
<comment type="caution">
    <text evidence="2">The sequence shown here is derived from an EMBL/GenBank/DDBJ whole genome shotgun (WGS) entry which is preliminary data.</text>
</comment>
<evidence type="ECO:0000313" key="3">
    <source>
        <dbReference type="Proteomes" id="UP001652542"/>
    </source>
</evidence>
<evidence type="ECO:0000313" key="2">
    <source>
        <dbReference type="EMBL" id="MCV2870187.1"/>
    </source>
</evidence>
<name>A0ABT2ZGN8_9RHOB</name>
<organism evidence="2 3">
    <name type="scientific">Albidovulum marisflavi</name>
    <dbReference type="NCBI Taxonomy" id="2984159"/>
    <lineage>
        <taxon>Bacteria</taxon>
        <taxon>Pseudomonadati</taxon>
        <taxon>Pseudomonadota</taxon>
        <taxon>Alphaproteobacteria</taxon>
        <taxon>Rhodobacterales</taxon>
        <taxon>Paracoccaceae</taxon>
        <taxon>Albidovulum</taxon>
    </lineage>
</organism>
<feature type="signal peptide" evidence="1">
    <location>
        <begin position="1"/>
        <end position="24"/>
    </location>
</feature>
<keyword evidence="3" id="KW-1185">Reference proteome</keyword>